<evidence type="ECO:0000256" key="1">
    <source>
        <dbReference type="PROSITE-ProRule" id="PRU00047"/>
    </source>
</evidence>
<dbReference type="InterPro" id="IPR043502">
    <property type="entry name" value="DNA/RNA_pol_sf"/>
</dbReference>
<feature type="domain" description="Reverse transcriptase" evidence="4">
    <location>
        <begin position="1403"/>
        <end position="1681"/>
    </location>
</feature>
<feature type="compositionally biased region" description="Low complexity" evidence="2">
    <location>
        <begin position="967"/>
        <end position="978"/>
    </location>
</feature>
<proteinExistence type="predicted"/>
<dbReference type="PROSITE" id="PS50158">
    <property type="entry name" value="ZF_CCHC"/>
    <property type="match status" value="1"/>
</dbReference>
<feature type="compositionally biased region" description="Basic and acidic residues" evidence="2">
    <location>
        <begin position="322"/>
        <end position="364"/>
    </location>
</feature>
<evidence type="ECO:0000259" key="3">
    <source>
        <dbReference type="PROSITE" id="PS50158"/>
    </source>
</evidence>
<dbReference type="Pfam" id="PF00098">
    <property type="entry name" value="zf-CCHC"/>
    <property type="match status" value="1"/>
</dbReference>
<protein>
    <recommendedName>
        <fullName evidence="7">Reverse transcriptase domain-containing protein</fullName>
    </recommendedName>
</protein>
<accession>A0AAD8WL15</accession>
<dbReference type="InterPro" id="IPR036691">
    <property type="entry name" value="Endo/exonu/phosph_ase_sf"/>
</dbReference>
<feature type="region of interest" description="Disordered" evidence="2">
    <location>
        <begin position="917"/>
        <end position="984"/>
    </location>
</feature>
<evidence type="ECO:0000256" key="2">
    <source>
        <dbReference type="SAM" id="MobiDB-lite"/>
    </source>
</evidence>
<feature type="region of interest" description="Disordered" evidence="2">
    <location>
        <begin position="668"/>
        <end position="743"/>
    </location>
</feature>
<feature type="compositionally biased region" description="Acidic residues" evidence="2">
    <location>
        <begin position="687"/>
        <end position="702"/>
    </location>
</feature>
<evidence type="ECO:0008006" key="7">
    <source>
        <dbReference type="Google" id="ProtNLM"/>
    </source>
</evidence>
<dbReference type="PANTHER" id="PTHR33116">
    <property type="entry name" value="REVERSE TRANSCRIPTASE ZINC-BINDING DOMAIN-CONTAINING PROTEIN-RELATED-RELATED"/>
    <property type="match status" value="1"/>
</dbReference>
<dbReference type="Gene3D" id="4.10.60.10">
    <property type="entry name" value="Zinc finger, CCHC-type"/>
    <property type="match status" value="1"/>
</dbReference>
<name>A0AAD8WL15_LOLMU</name>
<dbReference type="CDD" id="cd01650">
    <property type="entry name" value="RT_nLTR_like"/>
    <property type="match status" value="1"/>
</dbReference>
<feature type="compositionally biased region" description="Basic residues" evidence="2">
    <location>
        <begin position="397"/>
        <end position="406"/>
    </location>
</feature>
<dbReference type="EMBL" id="JAUUTY010000003">
    <property type="protein sequence ID" value="KAK1666457.1"/>
    <property type="molecule type" value="Genomic_DNA"/>
</dbReference>
<feature type="region of interest" description="Disordered" evidence="2">
    <location>
        <begin position="322"/>
        <end position="428"/>
    </location>
</feature>
<feature type="compositionally biased region" description="Low complexity" evidence="2">
    <location>
        <begin position="129"/>
        <end position="141"/>
    </location>
</feature>
<sequence length="1989" mass="219014">MCLTRRFGDSGGDWELALPERRRRRSGRTQGGRRSTARKGSRFAPLARICSDAEDSFSVACASDTDVSPPPPPSPVLNLGRLWADPAGEAPPPAVSPREGNQAPVTSPPPLESSHFPPLPVAPDLGRISPPAAGSGSSAPAASSFRVGELVVALPPCPGRSELREAPPPLPLGFACGTASVVRCSRGPPGPAQGLGPVHEAHGGLVGTLGAFGPAQTLADQRDLPTPPSDPSDNRHVASCGIVRSSAIRVPAGDDPTPPPPGLKWFWLPPETLDLTLAFPATSQDIRHNRSAAKRLTTHRDPCSGALVPHLEAMDRDRSYGKRTFDDYHGNYSRSREQDLRQKLDREQEEQRRQQRQRDRDLDRAGSSSWRSEGEGPWQDTRLPPPPPRGRDSGKNAGRRNLRQPRTHQGPSSAHSLGDGTGPGDAAVTNPDAAHITCYNCGKQGHIQADCTDEPFCVNCKKVGHLSAMCAAFAKVLAPFWAGFSGGRQGFLCVEVPDEELQRPASNSATVILDGGRLSEEEVEEEFKDLVDENWNWQVRQLSASDFAVVFPSKESLRIAIRGGGLTLPTSKIKALVTVPLGDPLASETLEEIWVKLVGVPPPLRLAERLLLSTREVGRPMAVDEDSLSPVDRPVRMSFGCRKGEALPESITIFVNLQGYRIKILRETAAAEDSPPRAPPSFPPGDDNGERDDDYEETDDDRWDGRRGKHLKEKRAAASAPSKGGNGPRKSVPLSAEPLSPPADDAALLTIPASARSQYGSNLTPTGNIFPLVAQIIKASAPSTSKHQPPEASDSDLLLQLDLPESLTSEERVSPTPGKALRLSEEDREEVGWVTPPSVTSDQEYWRNSERRSKSNHDRPSRRLMLEAAEAETTVVTAASPTSLNLHQAPAISKGGPPPAGQLLLLDAPIPALGAPVARAPRSKAPPVEAQRKSERAKGTSDGPVLERAIRATAEKNSTSKSSIDDSVAPSSATPAPANGHSGGMLLGVRDSMFEVGRMDKGQFFLSLSILHRATKKKLEVIGVYGPADHARSRGFLAEITAKITSCELPILMGGDFNLIRAAEDKNNDNVNWTLVDLFNDSIAAWALREIPRTGARFTWSNRQINPVRSALDRVFVSASFEAIFPLCSLAAETCLGSDHTPLVFDTGEGFPVRSNRFFFETSWFERPDFVPLVQFTWARLLSKVGGRDIIDWWSFMSSGLRQYLRGWNQNLGRDTKATKKALLTQIAHLDVLADSSGLDEDAWASRYHLEEQLLHIYKIEEEHWRQRGRVRWALQGDANTAYFHAVANGRRRKCNISSLVTESGTITDPKIIQKHVYDFYRSLLGSSAARMCGLAPDTWDRLSRVSEEENVNLALTFSESELEAIVKDMKTDTAPGPDGFPVVFFKRFWPQVKLGILHILNDFVLGRIDISRLNFGILSLIPKVPGADQITQYRPIALINVIFKIVSKAYAARLDPVAHRILSPNQTAFVKGRNILDGPLTLLEIIHDLRRRKHNGVLLKLDFEKAYDRVNWDFLGEVLRCKGFDEGYIHRIFQLVSGGQTAISINGEVGPFFRNLRGVRQGDPLSPLLFNFIGEALSGILSAASKAGHIHGLVPHLLPGGVTHLQYADDTLILIQGSDEDIANLKFLLMCFEDMSGLKINYHKSEVFVLGQRFEERTSIANKLNCKLGSFPFIYLGLPISDRKLTLEQWLFLVRKLATKIEPWLGRLMSSGGRLILSNACLDNLPMFAMGLFLLHDVIHARFDSHRSKFFWEGAGPKRKYHLVNWPSVCRPKEFGGLGLLNTKKMNVALLLKWIWRLYQEEDTIWAHIIRAKYGDASDLFAGSGNGGSPFWKSLHKIKNLFKVGAKHKVRNGIRTSFWKDWWWGRGPLLESFPLLFAICDNQEISVADALFQDNLQVRFRRSLDPEGVRQWEDLQTSLAAVTLTTGQDEISWHLEQNGSFSVRSMYAMLSKAVEPKMQVKRKGGLKLDGARAKGAVRVSQASDDMME</sequence>
<organism evidence="5 6">
    <name type="scientific">Lolium multiflorum</name>
    <name type="common">Italian ryegrass</name>
    <name type="synonym">Lolium perenne subsp. multiflorum</name>
    <dbReference type="NCBI Taxonomy" id="4521"/>
    <lineage>
        <taxon>Eukaryota</taxon>
        <taxon>Viridiplantae</taxon>
        <taxon>Streptophyta</taxon>
        <taxon>Embryophyta</taxon>
        <taxon>Tracheophyta</taxon>
        <taxon>Spermatophyta</taxon>
        <taxon>Magnoliopsida</taxon>
        <taxon>Liliopsida</taxon>
        <taxon>Poales</taxon>
        <taxon>Poaceae</taxon>
        <taxon>BOP clade</taxon>
        <taxon>Pooideae</taxon>
        <taxon>Poodae</taxon>
        <taxon>Poeae</taxon>
        <taxon>Poeae Chloroplast Group 2 (Poeae type)</taxon>
        <taxon>Loliodinae</taxon>
        <taxon>Loliinae</taxon>
        <taxon>Lolium</taxon>
    </lineage>
</organism>
<keyword evidence="6" id="KW-1185">Reference proteome</keyword>
<evidence type="ECO:0000259" key="4">
    <source>
        <dbReference type="PROSITE" id="PS50878"/>
    </source>
</evidence>
<dbReference type="SUPFAM" id="SSF57756">
    <property type="entry name" value="Retrovirus zinc finger-like domains"/>
    <property type="match status" value="1"/>
</dbReference>
<gene>
    <name evidence="5" type="ORF">QYE76_054616</name>
</gene>
<keyword evidence="1" id="KW-0863">Zinc-finger</keyword>
<feature type="compositionally biased region" description="Basic and acidic residues" evidence="2">
    <location>
        <begin position="844"/>
        <end position="862"/>
    </location>
</feature>
<dbReference type="SUPFAM" id="SSF56672">
    <property type="entry name" value="DNA/RNA polymerases"/>
    <property type="match status" value="1"/>
</dbReference>
<feature type="region of interest" description="Disordered" evidence="2">
    <location>
        <begin position="805"/>
        <end position="862"/>
    </location>
</feature>
<dbReference type="GO" id="GO:0008270">
    <property type="term" value="F:zinc ion binding"/>
    <property type="evidence" value="ECO:0007669"/>
    <property type="project" value="UniProtKB-KW"/>
</dbReference>
<evidence type="ECO:0000313" key="5">
    <source>
        <dbReference type="EMBL" id="KAK1666457.1"/>
    </source>
</evidence>
<keyword evidence="1" id="KW-0479">Metal-binding</keyword>
<feature type="region of interest" description="Disordered" evidence="2">
    <location>
        <begin position="1"/>
        <end position="45"/>
    </location>
</feature>
<dbReference type="InterPro" id="IPR000477">
    <property type="entry name" value="RT_dom"/>
</dbReference>
<dbReference type="GO" id="GO:0003676">
    <property type="term" value="F:nucleic acid binding"/>
    <property type="evidence" value="ECO:0007669"/>
    <property type="project" value="InterPro"/>
</dbReference>
<comment type="caution">
    <text evidence="5">The sequence shown here is derived from an EMBL/GenBank/DDBJ whole genome shotgun (WGS) entry which is preliminary data.</text>
</comment>
<feature type="region of interest" description="Disordered" evidence="2">
    <location>
        <begin position="59"/>
        <end position="141"/>
    </location>
</feature>
<reference evidence="5" key="1">
    <citation type="submission" date="2023-07" db="EMBL/GenBank/DDBJ databases">
        <title>A chromosome-level genome assembly of Lolium multiflorum.</title>
        <authorList>
            <person name="Chen Y."/>
            <person name="Copetti D."/>
            <person name="Kolliker R."/>
            <person name="Studer B."/>
        </authorList>
    </citation>
    <scope>NUCLEOTIDE SEQUENCE</scope>
    <source>
        <strain evidence="5">02402/16</strain>
        <tissue evidence="5">Leaf</tissue>
    </source>
</reference>
<evidence type="ECO:0000313" key="6">
    <source>
        <dbReference type="Proteomes" id="UP001231189"/>
    </source>
</evidence>
<keyword evidence="1" id="KW-0862">Zinc</keyword>
<dbReference type="Gene3D" id="3.60.10.10">
    <property type="entry name" value="Endonuclease/exonuclease/phosphatase"/>
    <property type="match status" value="1"/>
</dbReference>
<dbReference type="InterPro" id="IPR001878">
    <property type="entry name" value="Znf_CCHC"/>
</dbReference>
<dbReference type="Proteomes" id="UP001231189">
    <property type="component" value="Unassembled WGS sequence"/>
</dbReference>
<dbReference type="SMART" id="SM00343">
    <property type="entry name" value="ZnF_C2HC"/>
    <property type="match status" value="2"/>
</dbReference>
<feature type="compositionally biased region" description="Pro residues" evidence="2">
    <location>
        <begin position="106"/>
        <end position="121"/>
    </location>
</feature>
<feature type="domain" description="CCHC-type" evidence="3">
    <location>
        <begin position="438"/>
        <end position="453"/>
    </location>
</feature>
<dbReference type="Pfam" id="PF00078">
    <property type="entry name" value="RVT_1"/>
    <property type="match status" value="1"/>
</dbReference>
<dbReference type="InterPro" id="IPR036875">
    <property type="entry name" value="Znf_CCHC_sf"/>
</dbReference>
<dbReference type="PANTHER" id="PTHR33116:SF87">
    <property type="entry name" value="OS01G0158850 PROTEIN"/>
    <property type="match status" value="1"/>
</dbReference>
<dbReference type="PROSITE" id="PS50878">
    <property type="entry name" value="RT_POL"/>
    <property type="match status" value="1"/>
</dbReference>
<feature type="compositionally biased region" description="Basic and acidic residues" evidence="2">
    <location>
        <begin position="930"/>
        <end position="939"/>
    </location>
</feature>
<dbReference type="SUPFAM" id="SSF56219">
    <property type="entry name" value="DNase I-like"/>
    <property type="match status" value="1"/>
</dbReference>